<evidence type="ECO:0000313" key="1">
    <source>
        <dbReference type="EMBL" id="MCI19230.1"/>
    </source>
</evidence>
<evidence type="ECO:0000313" key="2">
    <source>
        <dbReference type="Proteomes" id="UP000265520"/>
    </source>
</evidence>
<organism evidence="1 2">
    <name type="scientific">Trifolium medium</name>
    <dbReference type="NCBI Taxonomy" id="97028"/>
    <lineage>
        <taxon>Eukaryota</taxon>
        <taxon>Viridiplantae</taxon>
        <taxon>Streptophyta</taxon>
        <taxon>Embryophyta</taxon>
        <taxon>Tracheophyta</taxon>
        <taxon>Spermatophyta</taxon>
        <taxon>Magnoliopsida</taxon>
        <taxon>eudicotyledons</taxon>
        <taxon>Gunneridae</taxon>
        <taxon>Pentapetalae</taxon>
        <taxon>rosids</taxon>
        <taxon>fabids</taxon>
        <taxon>Fabales</taxon>
        <taxon>Fabaceae</taxon>
        <taxon>Papilionoideae</taxon>
        <taxon>50 kb inversion clade</taxon>
        <taxon>NPAAA clade</taxon>
        <taxon>Hologalegina</taxon>
        <taxon>IRL clade</taxon>
        <taxon>Trifolieae</taxon>
        <taxon>Trifolium</taxon>
    </lineage>
</organism>
<accession>A0A392Q683</accession>
<sequence length="77" mass="8630">MEHLHLEEEDEIEIPEEEIVKAREGFNLDLCLPAWWGHSLPTNRMGSGAEGGGAPTEHKRGWKMAEDRGIVINVAHT</sequence>
<keyword evidence="2" id="KW-1185">Reference proteome</keyword>
<name>A0A392Q683_9FABA</name>
<dbReference type="Proteomes" id="UP000265520">
    <property type="component" value="Unassembled WGS sequence"/>
</dbReference>
<dbReference type="AlphaFoldDB" id="A0A392Q683"/>
<dbReference type="EMBL" id="LXQA010113836">
    <property type="protein sequence ID" value="MCI19230.1"/>
    <property type="molecule type" value="Genomic_DNA"/>
</dbReference>
<reference evidence="1 2" key="1">
    <citation type="journal article" date="2018" name="Front. Plant Sci.">
        <title>Red Clover (Trifolium pratense) and Zigzag Clover (T. medium) - A Picture of Genomic Similarities and Differences.</title>
        <authorList>
            <person name="Dluhosova J."/>
            <person name="Istvanek J."/>
            <person name="Nedelnik J."/>
            <person name="Repkova J."/>
        </authorList>
    </citation>
    <scope>NUCLEOTIDE SEQUENCE [LARGE SCALE GENOMIC DNA]</scope>
    <source>
        <strain evidence="2">cv. 10/8</strain>
        <tissue evidence="1">Leaf</tissue>
    </source>
</reference>
<proteinExistence type="predicted"/>
<protein>
    <submittedName>
        <fullName evidence="1">Uncharacterized protein</fullName>
    </submittedName>
</protein>
<comment type="caution">
    <text evidence="1">The sequence shown here is derived from an EMBL/GenBank/DDBJ whole genome shotgun (WGS) entry which is preliminary data.</text>
</comment>